<dbReference type="KEGG" id="vra:106780227"/>
<dbReference type="GO" id="GO:0051301">
    <property type="term" value="P:cell division"/>
    <property type="evidence" value="ECO:0007669"/>
    <property type="project" value="UniProtKB-KW"/>
</dbReference>
<evidence type="ECO:0000313" key="10">
    <source>
        <dbReference type="Proteomes" id="UP000087766"/>
    </source>
</evidence>
<dbReference type="SMART" id="SM00385">
    <property type="entry name" value="CYCLIN"/>
    <property type="match status" value="1"/>
</dbReference>
<keyword evidence="3" id="KW-0132">Cell division</keyword>
<gene>
    <name evidence="11" type="primary">LOC106780227</name>
</gene>
<dbReference type="InterPro" id="IPR048258">
    <property type="entry name" value="Cyclins_cyclin-box"/>
</dbReference>
<evidence type="ECO:0000256" key="1">
    <source>
        <dbReference type="ARBA" id="ARBA00009065"/>
    </source>
</evidence>
<dbReference type="FunFam" id="1.10.472.10:FF:000040">
    <property type="entry name" value="D6-type cyclin"/>
    <property type="match status" value="1"/>
</dbReference>
<dbReference type="Gene3D" id="1.10.472.10">
    <property type="entry name" value="Cyclin-like"/>
    <property type="match status" value="2"/>
</dbReference>
<evidence type="ECO:0000256" key="4">
    <source>
        <dbReference type="ARBA" id="ARBA00023127"/>
    </source>
</evidence>
<dbReference type="InterPro" id="IPR039361">
    <property type="entry name" value="Cyclin"/>
</dbReference>
<evidence type="ECO:0000256" key="5">
    <source>
        <dbReference type="ARBA" id="ARBA00023306"/>
    </source>
</evidence>
<dbReference type="CDD" id="cd20544">
    <property type="entry name" value="CYCLIN_AtCycD-like_rpt2"/>
    <property type="match status" value="1"/>
</dbReference>
<evidence type="ECO:0000256" key="7">
    <source>
        <dbReference type="RuleBase" id="RU000383"/>
    </source>
</evidence>
<dbReference type="InterPro" id="IPR006671">
    <property type="entry name" value="Cyclin_N"/>
</dbReference>
<evidence type="ECO:0000256" key="2">
    <source>
        <dbReference type="ARBA" id="ARBA00011177"/>
    </source>
</evidence>
<dbReference type="OrthoDB" id="5590282at2759"/>
<reference evidence="11" key="1">
    <citation type="submission" date="2025-08" db="UniProtKB">
        <authorList>
            <consortium name="RefSeq"/>
        </authorList>
    </citation>
    <scope>IDENTIFICATION</scope>
    <source>
        <tissue evidence="11">Leaf</tissue>
    </source>
</reference>
<dbReference type="InterPro" id="IPR004367">
    <property type="entry name" value="Cyclin_C-dom"/>
</dbReference>
<feature type="domain" description="Cyclin-like" evidence="9">
    <location>
        <begin position="105"/>
        <end position="197"/>
    </location>
</feature>
<accession>A0A1S3W068</accession>
<name>A0A1S3W068_VIGRR</name>
<dbReference type="PANTHER" id="PTHR10177">
    <property type="entry name" value="CYCLINS"/>
    <property type="match status" value="1"/>
</dbReference>
<keyword evidence="10" id="KW-1185">Reference proteome</keyword>
<evidence type="ECO:0000256" key="3">
    <source>
        <dbReference type="ARBA" id="ARBA00022618"/>
    </source>
</evidence>
<dbReference type="InterPro" id="IPR036915">
    <property type="entry name" value="Cyclin-like_sf"/>
</dbReference>
<dbReference type="Pfam" id="PF00134">
    <property type="entry name" value="Cyclin_N"/>
    <property type="match status" value="1"/>
</dbReference>
<feature type="region of interest" description="Disordered" evidence="8">
    <location>
        <begin position="343"/>
        <end position="363"/>
    </location>
</feature>
<dbReference type="SUPFAM" id="SSF47954">
    <property type="entry name" value="Cyclin-like"/>
    <property type="match status" value="2"/>
</dbReference>
<comment type="subunit">
    <text evidence="2">Interacts with the CDC2 protein kinase to form a serine/threonine kinase holoenzyme complex also known as maturation promoting factor (MPF). The cyclin subunit imparts substrate specificity to the complex.</text>
</comment>
<dbReference type="AlphaFoldDB" id="A0A1S3W068"/>
<evidence type="ECO:0000256" key="8">
    <source>
        <dbReference type="SAM" id="MobiDB-lite"/>
    </source>
</evidence>
<dbReference type="PROSITE" id="PS00292">
    <property type="entry name" value="CYCLINS"/>
    <property type="match status" value="1"/>
</dbReference>
<comment type="similarity">
    <text evidence="1">Belongs to the cyclin family. Cyclin D subfamily.</text>
</comment>
<dbReference type="GeneID" id="106780227"/>
<evidence type="ECO:0000256" key="6">
    <source>
        <dbReference type="ARBA" id="ARBA00032263"/>
    </source>
</evidence>
<dbReference type="STRING" id="3916.A0A1S3W068"/>
<dbReference type="Pfam" id="PF02984">
    <property type="entry name" value="Cyclin_C"/>
    <property type="match status" value="1"/>
</dbReference>
<dbReference type="InterPro" id="IPR013763">
    <property type="entry name" value="Cyclin-like_dom"/>
</dbReference>
<dbReference type="FunFam" id="1.10.472.10:FF:000060">
    <property type="entry name" value="D6-type cyclin"/>
    <property type="match status" value="1"/>
</dbReference>
<protein>
    <recommendedName>
        <fullName evidence="6">B-like cyclin</fullName>
    </recommendedName>
</protein>
<dbReference type="Proteomes" id="UP000087766">
    <property type="component" value="Unplaced"/>
</dbReference>
<dbReference type="CDD" id="cd20543">
    <property type="entry name" value="CYCLIN_AtCycD-like_rpt1"/>
    <property type="match status" value="1"/>
</dbReference>
<keyword evidence="4 7" id="KW-0195">Cyclin</keyword>
<evidence type="ECO:0000259" key="9">
    <source>
        <dbReference type="SMART" id="SM00385"/>
    </source>
</evidence>
<dbReference type="RefSeq" id="XP_014523976.1">
    <property type="nucleotide sequence ID" value="XM_014668490.2"/>
</dbReference>
<keyword evidence="5" id="KW-0131">Cell cycle</keyword>
<dbReference type="Gramene" id="Vradi0176s00080.1">
    <property type="protein sequence ID" value="Vradi0176s00080.1"/>
    <property type="gene ID" value="Vradi0176s00080"/>
</dbReference>
<proteinExistence type="inferred from homology"/>
<evidence type="ECO:0000313" key="11">
    <source>
        <dbReference type="RefSeq" id="XP_014523976.1"/>
    </source>
</evidence>
<organism evidence="10 11">
    <name type="scientific">Vigna radiata var. radiata</name>
    <name type="common">Mung bean</name>
    <name type="synonym">Phaseolus aureus</name>
    <dbReference type="NCBI Taxonomy" id="3916"/>
    <lineage>
        <taxon>Eukaryota</taxon>
        <taxon>Viridiplantae</taxon>
        <taxon>Streptophyta</taxon>
        <taxon>Embryophyta</taxon>
        <taxon>Tracheophyta</taxon>
        <taxon>Spermatophyta</taxon>
        <taxon>Magnoliopsida</taxon>
        <taxon>eudicotyledons</taxon>
        <taxon>Gunneridae</taxon>
        <taxon>Pentapetalae</taxon>
        <taxon>rosids</taxon>
        <taxon>fabids</taxon>
        <taxon>Fabales</taxon>
        <taxon>Fabaceae</taxon>
        <taxon>Papilionoideae</taxon>
        <taxon>50 kb inversion clade</taxon>
        <taxon>NPAAA clade</taxon>
        <taxon>indigoferoid/millettioid clade</taxon>
        <taxon>Phaseoleae</taxon>
        <taxon>Vigna</taxon>
    </lineage>
</organism>
<dbReference type="SMR" id="A0A1S3W068"/>
<sequence>MEESIDPATSSLLCLENNDMCFDDFECNVADESPSWDHKNPNFNNQCLIEDNLGSEQVLDSPVLSDETVLGLIGKEREHLPRDDYLERLLGGDLDLSVRRRQALDWIWKAHAHYDFGPSSLCLSVNYLDRFLSVYELPFAGQGGNSWSAQLLAVACLSIAAKIDEIKVPSCIDIQVGEPKFLFEAKTVQRMELLVLSTLKWKMQALTPFSLVDYFIKKITCDQLLVKSSILRSVGLIFDIIRCINFLEFKPSEIAAAVAISVSRKLQAEEIDEALTCFVTVGKERILKCVELIRDLPLIQASTNLGNNLAPLVPQSPIGVLDAACMIAISDELTFGLSTDYSPDTPNSKRMKTSDPLDGTFKS</sequence>